<proteinExistence type="inferred from homology"/>
<sequence>MRSGPNSPRSLLPLLAAACGIATFSVMDALMKGASQVAGVYAAMVGRNLVGVVVAFAAWQVAFGGHWPTAKRLRLHAARAAIAGVMGFSFFWGLVRVPMAVGMGLSFVAPIIALFLSGLFLGEAVTRRALLASLLGLAGVVVIALEQASGKAGDDVLIGMGAILLSSVLYAINLVMQRHQAQLASPGEIAFFQNLFITLVLLPIGLFLPPVPPVGVWWQVAMAAVLSVSSLMLMAWGWARAPAHQLLPMEYSAFVWAALAGWLWFGESVGLLTLAGVGLIVGGCLYGSGGRADNCAEDPNEQRAL</sequence>
<dbReference type="PANTHER" id="PTHR22911:SF6">
    <property type="entry name" value="SOLUTE CARRIER FAMILY 35 MEMBER G1"/>
    <property type="match status" value="1"/>
</dbReference>
<dbReference type="PANTHER" id="PTHR22911">
    <property type="entry name" value="ACYL-MALONYL CONDENSING ENZYME-RELATED"/>
    <property type="match status" value="1"/>
</dbReference>
<evidence type="ECO:0000313" key="9">
    <source>
        <dbReference type="Proteomes" id="UP000282837"/>
    </source>
</evidence>
<keyword evidence="5 6" id="KW-0472">Membrane</keyword>
<dbReference type="SUPFAM" id="SSF103481">
    <property type="entry name" value="Multidrug resistance efflux transporter EmrE"/>
    <property type="match status" value="2"/>
</dbReference>
<reference evidence="8 9" key="1">
    <citation type="submission" date="2019-01" db="EMBL/GenBank/DDBJ databases">
        <authorList>
            <person name="Chen W.-M."/>
        </authorList>
    </citation>
    <scope>NUCLEOTIDE SEQUENCE [LARGE SCALE GENOMIC DNA]</scope>
    <source>
        <strain evidence="8 9">FSY-9</strain>
    </source>
</reference>
<dbReference type="EMBL" id="SACO01000006">
    <property type="protein sequence ID" value="RVU05065.1"/>
    <property type="molecule type" value="Genomic_DNA"/>
</dbReference>
<dbReference type="Pfam" id="PF00892">
    <property type="entry name" value="EamA"/>
    <property type="match status" value="2"/>
</dbReference>
<evidence type="ECO:0000256" key="3">
    <source>
        <dbReference type="ARBA" id="ARBA00022692"/>
    </source>
</evidence>
<feature type="transmembrane region" description="Helical" evidence="6">
    <location>
        <begin position="129"/>
        <end position="145"/>
    </location>
</feature>
<accession>A0A437N564</accession>
<feature type="domain" description="EamA" evidence="7">
    <location>
        <begin position="158"/>
        <end position="285"/>
    </location>
</feature>
<feature type="transmembrane region" description="Helical" evidence="6">
    <location>
        <begin position="188"/>
        <end position="210"/>
    </location>
</feature>
<comment type="subcellular location">
    <subcellularLocation>
        <location evidence="1">Membrane</location>
        <topology evidence="1">Multi-pass membrane protein</topology>
    </subcellularLocation>
</comment>
<comment type="similarity">
    <text evidence="2">Belongs to the drug/metabolite transporter (DMT) superfamily. 10 TMS drug/metabolite exporter (DME) (TC 2.A.7.3) family.</text>
</comment>
<dbReference type="GO" id="GO:0016020">
    <property type="term" value="C:membrane"/>
    <property type="evidence" value="ECO:0007669"/>
    <property type="project" value="UniProtKB-SubCell"/>
</dbReference>
<evidence type="ECO:0000313" key="8">
    <source>
        <dbReference type="EMBL" id="RVU05065.1"/>
    </source>
</evidence>
<dbReference type="InterPro" id="IPR000620">
    <property type="entry name" value="EamA_dom"/>
</dbReference>
<feature type="transmembrane region" description="Helical" evidence="6">
    <location>
        <begin position="216"/>
        <end position="239"/>
    </location>
</feature>
<dbReference type="InterPro" id="IPR037185">
    <property type="entry name" value="EmrE-like"/>
</dbReference>
<evidence type="ECO:0000256" key="6">
    <source>
        <dbReference type="SAM" id="Phobius"/>
    </source>
</evidence>
<gene>
    <name evidence="8" type="ORF">EOE18_10050</name>
</gene>
<feature type="transmembrane region" description="Helical" evidence="6">
    <location>
        <begin position="157"/>
        <end position="176"/>
    </location>
</feature>
<dbReference type="AlphaFoldDB" id="A0A437N564"/>
<keyword evidence="3 6" id="KW-0812">Transmembrane</keyword>
<feature type="transmembrane region" description="Helical" evidence="6">
    <location>
        <begin position="77"/>
        <end position="95"/>
    </location>
</feature>
<evidence type="ECO:0000259" key="7">
    <source>
        <dbReference type="Pfam" id="PF00892"/>
    </source>
</evidence>
<feature type="transmembrane region" description="Helical" evidence="6">
    <location>
        <begin position="101"/>
        <end position="122"/>
    </location>
</feature>
<dbReference type="OrthoDB" id="7818056at2"/>
<feature type="transmembrane region" description="Helical" evidence="6">
    <location>
        <begin position="49"/>
        <end position="65"/>
    </location>
</feature>
<protein>
    <submittedName>
        <fullName evidence="8">DMT family transporter</fullName>
    </submittedName>
</protein>
<evidence type="ECO:0000256" key="2">
    <source>
        <dbReference type="ARBA" id="ARBA00009853"/>
    </source>
</evidence>
<keyword evidence="9" id="KW-1185">Reference proteome</keyword>
<feature type="domain" description="EamA" evidence="7">
    <location>
        <begin position="14"/>
        <end position="144"/>
    </location>
</feature>
<dbReference type="Gene3D" id="1.10.3730.20">
    <property type="match status" value="1"/>
</dbReference>
<dbReference type="RefSeq" id="WP_127709036.1">
    <property type="nucleotide sequence ID" value="NZ_SACO01000006.1"/>
</dbReference>
<evidence type="ECO:0000256" key="1">
    <source>
        <dbReference type="ARBA" id="ARBA00004141"/>
    </source>
</evidence>
<evidence type="ECO:0000256" key="5">
    <source>
        <dbReference type="ARBA" id="ARBA00023136"/>
    </source>
</evidence>
<organism evidence="8 9">
    <name type="scientific">Novosphingobium umbonatum</name>
    <dbReference type="NCBI Taxonomy" id="1908524"/>
    <lineage>
        <taxon>Bacteria</taxon>
        <taxon>Pseudomonadati</taxon>
        <taxon>Pseudomonadota</taxon>
        <taxon>Alphaproteobacteria</taxon>
        <taxon>Sphingomonadales</taxon>
        <taxon>Sphingomonadaceae</taxon>
        <taxon>Novosphingobium</taxon>
    </lineage>
</organism>
<dbReference type="Proteomes" id="UP000282837">
    <property type="component" value="Unassembled WGS sequence"/>
</dbReference>
<comment type="caution">
    <text evidence="8">The sequence shown here is derived from an EMBL/GenBank/DDBJ whole genome shotgun (WGS) entry which is preliminary data.</text>
</comment>
<evidence type="ECO:0000256" key="4">
    <source>
        <dbReference type="ARBA" id="ARBA00022989"/>
    </source>
</evidence>
<name>A0A437N564_9SPHN</name>
<keyword evidence="4 6" id="KW-1133">Transmembrane helix</keyword>